<evidence type="ECO:0000313" key="2">
    <source>
        <dbReference type="EMBL" id="OTG15112.1"/>
    </source>
</evidence>
<organism evidence="2 3">
    <name type="scientific">Helianthus annuus</name>
    <name type="common">Common sunflower</name>
    <dbReference type="NCBI Taxonomy" id="4232"/>
    <lineage>
        <taxon>Eukaryota</taxon>
        <taxon>Viridiplantae</taxon>
        <taxon>Streptophyta</taxon>
        <taxon>Embryophyta</taxon>
        <taxon>Tracheophyta</taxon>
        <taxon>Spermatophyta</taxon>
        <taxon>Magnoliopsida</taxon>
        <taxon>eudicotyledons</taxon>
        <taxon>Gunneridae</taxon>
        <taxon>Pentapetalae</taxon>
        <taxon>asterids</taxon>
        <taxon>campanulids</taxon>
        <taxon>Asterales</taxon>
        <taxon>Asteraceae</taxon>
        <taxon>Asteroideae</taxon>
        <taxon>Heliantheae alliance</taxon>
        <taxon>Heliantheae</taxon>
        <taxon>Helianthus</taxon>
    </lineage>
</organism>
<sequence>MRYNHMHNKGAKGCVISDNGSVCDAITPICIFWCGTVTYEVFAKCKERQKPYEELKHCTVFLKRLTLCFMVL</sequence>
<reference evidence="1 3" key="1">
    <citation type="journal article" date="2017" name="Nature">
        <title>The sunflower genome provides insights into oil metabolism, flowering and Asterid evolution.</title>
        <authorList>
            <person name="Badouin H."/>
            <person name="Gouzy J."/>
            <person name="Grassa C.J."/>
            <person name="Murat F."/>
            <person name="Staton S.E."/>
            <person name="Cottret L."/>
            <person name="Lelandais-Briere C."/>
            <person name="Owens G.L."/>
            <person name="Carrere S."/>
            <person name="Mayjonade B."/>
            <person name="Legrand L."/>
            <person name="Gill N."/>
            <person name="Kane N.C."/>
            <person name="Bowers J.E."/>
            <person name="Hubner S."/>
            <person name="Bellec A."/>
            <person name="Berard A."/>
            <person name="Berges H."/>
            <person name="Blanchet N."/>
            <person name="Boniface M.C."/>
            <person name="Brunel D."/>
            <person name="Catrice O."/>
            <person name="Chaidir N."/>
            <person name="Claudel C."/>
            <person name="Donnadieu C."/>
            <person name="Faraut T."/>
            <person name="Fievet G."/>
            <person name="Helmstetter N."/>
            <person name="King M."/>
            <person name="Knapp S.J."/>
            <person name="Lai Z."/>
            <person name="Le Paslier M.C."/>
            <person name="Lippi Y."/>
            <person name="Lorenzon L."/>
            <person name="Mandel J.R."/>
            <person name="Marage G."/>
            <person name="Marchand G."/>
            <person name="Marquand E."/>
            <person name="Bret-Mestries E."/>
            <person name="Morien E."/>
            <person name="Nambeesan S."/>
            <person name="Nguyen T."/>
            <person name="Pegot-Espagnet P."/>
            <person name="Pouilly N."/>
            <person name="Raftis F."/>
            <person name="Sallet E."/>
            <person name="Schiex T."/>
            <person name="Thomas J."/>
            <person name="Vandecasteele C."/>
            <person name="Vares D."/>
            <person name="Vear F."/>
            <person name="Vautrin S."/>
            <person name="Crespi M."/>
            <person name="Mangin B."/>
            <person name="Burke J.M."/>
            <person name="Salse J."/>
            <person name="Munos S."/>
            <person name="Vincourt P."/>
            <person name="Rieseberg L.H."/>
            <person name="Langlade N.B."/>
        </authorList>
    </citation>
    <scope>NUCLEOTIDE SEQUENCE [LARGE SCALE GENOMIC DNA]</scope>
    <source>
        <strain evidence="3">cv. SF193</strain>
        <tissue evidence="1">Leaves</tissue>
    </source>
</reference>
<dbReference type="Proteomes" id="UP000215914">
    <property type="component" value="Chromosome 9"/>
</dbReference>
<reference evidence="2" key="2">
    <citation type="submission" date="2017-02" db="EMBL/GenBank/DDBJ databases">
        <title>Sunflower complete genome.</title>
        <authorList>
            <person name="Langlade N."/>
            <person name="Munos S."/>
        </authorList>
    </citation>
    <scope>NUCLEOTIDE SEQUENCE [LARGE SCALE GENOMIC DNA]</scope>
    <source>
        <tissue evidence="2">Leaves</tissue>
    </source>
</reference>
<reference evidence="1" key="3">
    <citation type="submission" date="2020-06" db="EMBL/GenBank/DDBJ databases">
        <title>Helianthus annuus Genome sequencing and assembly Release 2.</title>
        <authorList>
            <person name="Gouzy J."/>
            <person name="Langlade N."/>
            <person name="Munos S."/>
        </authorList>
    </citation>
    <scope>NUCLEOTIDE SEQUENCE</scope>
    <source>
        <tissue evidence="1">Leaves</tissue>
    </source>
</reference>
<protein>
    <submittedName>
        <fullName evidence="2">Uncharacterized protein</fullName>
    </submittedName>
</protein>
<dbReference type="InParanoid" id="A0A251TX32"/>
<keyword evidence="3" id="KW-1185">Reference proteome</keyword>
<dbReference type="AlphaFoldDB" id="A0A251TX32"/>
<evidence type="ECO:0000313" key="1">
    <source>
        <dbReference type="EMBL" id="KAF5790907.1"/>
    </source>
</evidence>
<dbReference type="Gramene" id="mRNA:HanXRQr2_Chr09g0388591">
    <property type="protein sequence ID" value="mRNA:HanXRQr2_Chr09g0388591"/>
    <property type="gene ID" value="HanXRQr2_Chr09g0388591"/>
</dbReference>
<evidence type="ECO:0000313" key="3">
    <source>
        <dbReference type="Proteomes" id="UP000215914"/>
    </source>
</evidence>
<proteinExistence type="predicted"/>
<dbReference type="EMBL" id="CM007898">
    <property type="protein sequence ID" value="OTG15112.1"/>
    <property type="molecule type" value="Genomic_DNA"/>
</dbReference>
<gene>
    <name evidence="2" type="ORF">HannXRQ_Chr09g0256831</name>
    <name evidence="1" type="ORF">HanXRQr2_Chr09g0388591</name>
</gene>
<dbReference type="EMBL" id="MNCJ02000324">
    <property type="protein sequence ID" value="KAF5790907.1"/>
    <property type="molecule type" value="Genomic_DNA"/>
</dbReference>
<accession>A0A251TX32</accession>
<name>A0A251TX32_HELAN</name>